<protein>
    <submittedName>
        <fullName evidence="1">Uncharacterized protein</fullName>
    </submittedName>
</protein>
<dbReference type="AlphaFoldDB" id="A0A319E441"/>
<evidence type="ECO:0000313" key="1">
    <source>
        <dbReference type="EMBL" id="PYH98483.1"/>
    </source>
</evidence>
<proteinExistence type="predicted"/>
<dbReference type="VEuPathDB" id="FungiDB:BO71DRAFT_426130"/>
<name>A0A319E441_9EURO</name>
<dbReference type="STRING" id="1448320.A0A319E441"/>
<dbReference type="Proteomes" id="UP000247810">
    <property type="component" value="Unassembled WGS sequence"/>
</dbReference>
<accession>A0A319E441</accession>
<reference evidence="1 2" key="1">
    <citation type="submission" date="2018-02" db="EMBL/GenBank/DDBJ databases">
        <title>The genomes of Aspergillus section Nigri reveals drivers in fungal speciation.</title>
        <authorList>
            <consortium name="DOE Joint Genome Institute"/>
            <person name="Vesth T.C."/>
            <person name="Nybo J."/>
            <person name="Theobald S."/>
            <person name="Brandl J."/>
            <person name="Frisvad J.C."/>
            <person name="Nielsen K.F."/>
            <person name="Lyhne E.K."/>
            <person name="Kogle M.E."/>
            <person name="Kuo A."/>
            <person name="Riley R."/>
            <person name="Clum A."/>
            <person name="Nolan M."/>
            <person name="Lipzen A."/>
            <person name="Salamov A."/>
            <person name="Henrissat B."/>
            <person name="Wiebenga A."/>
            <person name="De vries R.P."/>
            <person name="Grigoriev I.V."/>
            <person name="Mortensen U.H."/>
            <person name="Andersen M.R."/>
            <person name="Baker S.E."/>
        </authorList>
    </citation>
    <scope>NUCLEOTIDE SEQUENCE [LARGE SCALE GENOMIC DNA]</scope>
    <source>
        <strain evidence="1 2">CBS 707.79</strain>
    </source>
</reference>
<evidence type="ECO:0000313" key="2">
    <source>
        <dbReference type="Proteomes" id="UP000247810"/>
    </source>
</evidence>
<dbReference type="OrthoDB" id="66144at2759"/>
<sequence length="120" mass="13255">MDSPPRQIVFNMTKCHSLLLTIDGQCQHSVPVRNVRVGYVHVSMASYPARSSGFAGVCEADHEEWVIVATIIEDLWRAGGFEAEVERLQAEGLVELVSLELKDYRKGAGDKASVVVLEKL</sequence>
<organism evidence="1 2">
    <name type="scientific">Aspergillus ellipticus CBS 707.79</name>
    <dbReference type="NCBI Taxonomy" id="1448320"/>
    <lineage>
        <taxon>Eukaryota</taxon>
        <taxon>Fungi</taxon>
        <taxon>Dikarya</taxon>
        <taxon>Ascomycota</taxon>
        <taxon>Pezizomycotina</taxon>
        <taxon>Eurotiomycetes</taxon>
        <taxon>Eurotiomycetidae</taxon>
        <taxon>Eurotiales</taxon>
        <taxon>Aspergillaceae</taxon>
        <taxon>Aspergillus</taxon>
        <taxon>Aspergillus subgen. Circumdati</taxon>
    </lineage>
</organism>
<dbReference type="EMBL" id="KZ825811">
    <property type="protein sequence ID" value="PYH98483.1"/>
    <property type="molecule type" value="Genomic_DNA"/>
</dbReference>
<keyword evidence="2" id="KW-1185">Reference proteome</keyword>
<gene>
    <name evidence="1" type="ORF">BO71DRAFT_426130</name>
</gene>